<dbReference type="GO" id="GO:0016787">
    <property type="term" value="F:hydrolase activity"/>
    <property type="evidence" value="ECO:0007669"/>
    <property type="project" value="UniProtKB-KW"/>
</dbReference>
<proteinExistence type="predicted"/>
<evidence type="ECO:0000259" key="7">
    <source>
        <dbReference type="Pfam" id="PF17917"/>
    </source>
</evidence>
<dbReference type="EMBL" id="QJKJ01003075">
    <property type="protein sequence ID" value="RDY00082.1"/>
    <property type="molecule type" value="Genomic_DNA"/>
</dbReference>
<dbReference type="InterPro" id="IPR043128">
    <property type="entry name" value="Rev_trsase/Diguanyl_cyclase"/>
</dbReference>
<evidence type="ECO:0000256" key="4">
    <source>
        <dbReference type="ARBA" id="ARBA00022759"/>
    </source>
</evidence>
<keyword evidence="3" id="KW-0540">Nuclease</keyword>
<keyword evidence="1" id="KW-0808">Transferase</keyword>
<dbReference type="AlphaFoldDB" id="A0A371HBC5"/>
<dbReference type="Gene3D" id="3.30.70.270">
    <property type="match status" value="1"/>
</dbReference>
<gene>
    <name evidence="8" type="ORF">CR513_16769</name>
</gene>
<evidence type="ECO:0000256" key="1">
    <source>
        <dbReference type="ARBA" id="ARBA00022679"/>
    </source>
</evidence>
<sequence>MDATQVNYTTTEKELLAIVFALDKFRSYLLGSKIVLFSWKPSNMLGIDPNFLCHKLALFVEAKLVAQKKMKTRGERMVAMERETTKLKEARFIREVDYITWLSNMVLVKKCNGKWRMCIDYTDLNKTCLKDFYPLPSIGQLVDGVPSYEVLSFLDAYSDYNHIKMLKNARATYERLMDKKKHDLSSISRRNQHRFNGIKNVRKHSKTLSVTGSENPISNDRKVCVSLGDLSQMFKTLSPSAYNHF</sequence>
<dbReference type="Gene3D" id="3.10.10.10">
    <property type="entry name" value="HIV Type 1 Reverse Transcriptase, subunit A, domain 1"/>
    <property type="match status" value="1"/>
</dbReference>
<keyword evidence="6" id="KW-0695">RNA-directed DNA polymerase</keyword>
<reference evidence="8" key="1">
    <citation type="submission" date="2018-05" db="EMBL/GenBank/DDBJ databases">
        <title>Draft genome of Mucuna pruriens seed.</title>
        <authorList>
            <person name="Nnadi N.E."/>
            <person name="Vos R."/>
            <person name="Hasami M.H."/>
            <person name="Devisetty U.K."/>
            <person name="Aguiy J.C."/>
        </authorList>
    </citation>
    <scope>NUCLEOTIDE SEQUENCE [LARGE SCALE GENOMIC DNA]</scope>
    <source>
        <strain evidence="8">JCA_2017</strain>
    </source>
</reference>
<dbReference type="InterPro" id="IPR043502">
    <property type="entry name" value="DNA/RNA_pol_sf"/>
</dbReference>
<dbReference type="PANTHER" id="PTHR24559:SF444">
    <property type="entry name" value="REVERSE TRANSCRIPTASE DOMAIN-CONTAINING PROTEIN"/>
    <property type="match status" value="1"/>
</dbReference>
<dbReference type="GO" id="GO:0003964">
    <property type="term" value="F:RNA-directed DNA polymerase activity"/>
    <property type="evidence" value="ECO:0007669"/>
    <property type="project" value="UniProtKB-KW"/>
</dbReference>
<protein>
    <recommendedName>
        <fullName evidence="7">Reverse transcriptase RNase H-like domain-containing protein</fullName>
    </recommendedName>
</protein>
<keyword evidence="4" id="KW-0255">Endonuclease</keyword>
<dbReference type="Proteomes" id="UP000257109">
    <property type="component" value="Unassembled WGS sequence"/>
</dbReference>
<dbReference type="PANTHER" id="PTHR24559">
    <property type="entry name" value="TRANSPOSON TY3-I GAG-POL POLYPROTEIN"/>
    <property type="match status" value="1"/>
</dbReference>
<evidence type="ECO:0000256" key="2">
    <source>
        <dbReference type="ARBA" id="ARBA00022695"/>
    </source>
</evidence>
<keyword evidence="5" id="KW-0378">Hydrolase</keyword>
<evidence type="ECO:0000313" key="8">
    <source>
        <dbReference type="EMBL" id="RDY00082.1"/>
    </source>
</evidence>
<keyword evidence="2" id="KW-0548">Nucleotidyltransferase</keyword>
<dbReference type="InterPro" id="IPR053134">
    <property type="entry name" value="RNA-dir_DNA_polymerase"/>
</dbReference>
<dbReference type="InterPro" id="IPR041373">
    <property type="entry name" value="RT_RNaseH"/>
</dbReference>
<evidence type="ECO:0000256" key="3">
    <source>
        <dbReference type="ARBA" id="ARBA00022722"/>
    </source>
</evidence>
<accession>A0A371HBC5</accession>
<organism evidence="8 9">
    <name type="scientific">Mucuna pruriens</name>
    <name type="common">Velvet bean</name>
    <name type="synonym">Dolichos pruriens</name>
    <dbReference type="NCBI Taxonomy" id="157652"/>
    <lineage>
        <taxon>Eukaryota</taxon>
        <taxon>Viridiplantae</taxon>
        <taxon>Streptophyta</taxon>
        <taxon>Embryophyta</taxon>
        <taxon>Tracheophyta</taxon>
        <taxon>Spermatophyta</taxon>
        <taxon>Magnoliopsida</taxon>
        <taxon>eudicotyledons</taxon>
        <taxon>Gunneridae</taxon>
        <taxon>Pentapetalae</taxon>
        <taxon>rosids</taxon>
        <taxon>fabids</taxon>
        <taxon>Fabales</taxon>
        <taxon>Fabaceae</taxon>
        <taxon>Papilionoideae</taxon>
        <taxon>50 kb inversion clade</taxon>
        <taxon>NPAAA clade</taxon>
        <taxon>indigoferoid/millettioid clade</taxon>
        <taxon>Phaseoleae</taxon>
        <taxon>Mucuna</taxon>
    </lineage>
</organism>
<comment type="caution">
    <text evidence="8">The sequence shown here is derived from an EMBL/GenBank/DDBJ whole genome shotgun (WGS) entry which is preliminary data.</text>
</comment>
<dbReference type="GO" id="GO:0004519">
    <property type="term" value="F:endonuclease activity"/>
    <property type="evidence" value="ECO:0007669"/>
    <property type="project" value="UniProtKB-KW"/>
</dbReference>
<evidence type="ECO:0000256" key="6">
    <source>
        <dbReference type="ARBA" id="ARBA00022918"/>
    </source>
</evidence>
<keyword evidence="9" id="KW-1185">Reference proteome</keyword>
<evidence type="ECO:0000313" key="9">
    <source>
        <dbReference type="Proteomes" id="UP000257109"/>
    </source>
</evidence>
<evidence type="ECO:0000256" key="5">
    <source>
        <dbReference type="ARBA" id="ARBA00022801"/>
    </source>
</evidence>
<feature type="domain" description="Reverse transcriptase RNase H-like" evidence="7">
    <location>
        <begin position="2"/>
        <end position="37"/>
    </location>
</feature>
<dbReference type="SUPFAM" id="SSF56672">
    <property type="entry name" value="DNA/RNA polymerases"/>
    <property type="match status" value="1"/>
</dbReference>
<feature type="non-terminal residue" evidence="8">
    <location>
        <position position="1"/>
    </location>
</feature>
<name>A0A371HBC5_MUCPR</name>
<dbReference type="OrthoDB" id="1928766at2759"/>
<dbReference type="Pfam" id="PF17917">
    <property type="entry name" value="RT_RNaseH"/>
    <property type="match status" value="1"/>
</dbReference>